<comment type="caution">
    <text evidence="6">The sequence shown here is derived from an EMBL/GenBank/DDBJ whole genome shotgun (WGS) entry which is preliminary data.</text>
</comment>
<dbReference type="InterPro" id="IPR029499">
    <property type="entry name" value="PduO-typ"/>
</dbReference>
<dbReference type="InterPro" id="IPR036451">
    <property type="entry name" value="CblAdoTrfase-like_sf"/>
</dbReference>
<dbReference type="PANTHER" id="PTHR12213:SF0">
    <property type="entry name" value="CORRINOID ADENOSYLTRANSFERASE MMAB"/>
    <property type="match status" value="1"/>
</dbReference>
<evidence type="ECO:0000256" key="4">
    <source>
        <dbReference type="RuleBase" id="RU366026"/>
    </source>
</evidence>
<protein>
    <recommendedName>
        <fullName evidence="4">Corrinoid adenosyltransferase</fullName>
        <ecNumber evidence="4">2.5.1.17</ecNumber>
    </recommendedName>
    <alternativeName>
        <fullName evidence="4">Cob(II)alamin adenosyltransferase</fullName>
    </alternativeName>
    <alternativeName>
        <fullName evidence="4">Cob(II)yrinic acid a,c-diamide adenosyltransferase</fullName>
    </alternativeName>
    <alternativeName>
        <fullName evidence="4">Cobinamide/cobalamin adenosyltransferase</fullName>
    </alternativeName>
</protein>
<accession>A0A2S9V4A1</accession>
<dbReference type="SUPFAM" id="SSF89028">
    <property type="entry name" value="Cobalamin adenosyltransferase-like"/>
    <property type="match status" value="1"/>
</dbReference>
<evidence type="ECO:0000256" key="1">
    <source>
        <dbReference type="ARBA" id="ARBA00022679"/>
    </source>
</evidence>
<evidence type="ECO:0000256" key="2">
    <source>
        <dbReference type="ARBA" id="ARBA00022741"/>
    </source>
</evidence>
<dbReference type="Proteomes" id="UP000238949">
    <property type="component" value="Unassembled WGS sequence"/>
</dbReference>
<dbReference type="RefSeq" id="WP_105936593.1">
    <property type="nucleotide sequence ID" value="NZ_PVNP01000207.1"/>
</dbReference>
<evidence type="ECO:0000313" key="7">
    <source>
        <dbReference type="Proteomes" id="UP000238949"/>
    </source>
</evidence>
<keyword evidence="4" id="KW-0169">Cobalamin biosynthesis</keyword>
<keyword evidence="1 4" id="KW-0808">Transferase</keyword>
<comment type="similarity">
    <text evidence="4">Belongs to the Cob(I)alamin adenosyltransferase family.</text>
</comment>
<organism evidence="6 7">
    <name type="scientific">Alteromonas alba</name>
    <dbReference type="NCBI Taxonomy" id="2079529"/>
    <lineage>
        <taxon>Bacteria</taxon>
        <taxon>Pseudomonadati</taxon>
        <taxon>Pseudomonadota</taxon>
        <taxon>Gammaproteobacteria</taxon>
        <taxon>Alteromonadales</taxon>
        <taxon>Alteromonadaceae</taxon>
        <taxon>Alteromonas/Salinimonas group</taxon>
        <taxon>Alteromonas</taxon>
    </lineage>
</organism>
<dbReference type="EMBL" id="PVNP01000207">
    <property type="protein sequence ID" value="PRO71292.1"/>
    <property type="molecule type" value="Genomic_DNA"/>
</dbReference>
<dbReference type="GO" id="GO:0008817">
    <property type="term" value="F:corrinoid adenosyltransferase activity"/>
    <property type="evidence" value="ECO:0007669"/>
    <property type="project" value="UniProtKB-UniRule"/>
</dbReference>
<gene>
    <name evidence="6" type="ORF">C6Y40_22275</name>
</gene>
<dbReference type="EC" id="2.5.1.17" evidence="4"/>
<keyword evidence="3 4" id="KW-0067">ATP-binding</keyword>
<dbReference type="GO" id="GO:0005524">
    <property type="term" value="F:ATP binding"/>
    <property type="evidence" value="ECO:0007669"/>
    <property type="project" value="UniProtKB-UniRule"/>
</dbReference>
<name>A0A2S9V4A1_9ALTE</name>
<feature type="domain" description="Cobalamin adenosyltransferase-like" evidence="5">
    <location>
        <begin position="3"/>
        <end position="166"/>
    </location>
</feature>
<comment type="catalytic activity">
    <reaction evidence="4">
        <text>2 cob(II)alamin + reduced [electron-transfer flavoprotein] + 2 ATP = 2 adenosylcob(III)alamin + 2 triphosphate + oxidized [electron-transfer flavoprotein] + 3 H(+)</text>
        <dbReference type="Rhea" id="RHEA:28671"/>
        <dbReference type="Rhea" id="RHEA-COMP:10685"/>
        <dbReference type="Rhea" id="RHEA-COMP:10686"/>
        <dbReference type="ChEBI" id="CHEBI:15378"/>
        <dbReference type="ChEBI" id="CHEBI:16304"/>
        <dbReference type="ChEBI" id="CHEBI:18036"/>
        <dbReference type="ChEBI" id="CHEBI:18408"/>
        <dbReference type="ChEBI" id="CHEBI:30616"/>
        <dbReference type="ChEBI" id="CHEBI:57692"/>
        <dbReference type="ChEBI" id="CHEBI:58307"/>
        <dbReference type="EC" id="2.5.1.17"/>
    </reaction>
</comment>
<dbReference type="Pfam" id="PF01923">
    <property type="entry name" value="Cob_adeno_trans"/>
    <property type="match status" value="1"/>
</dbReference>
<reference evidence="7" key="1">
    <citation type="journal article" date="2020" name="Int. J. Syst. Evol. Microbiol.">
        <title>Alteromonas alba sp. nov., a marine bacterium isolated from the seawater of the West Pacific Ocean.</title>
        <authorList>
            <person name="Sun C."/>
            <person name="Wu Y.-H."/>
            <person name="Xamxidin M."/>
            <person name="Cheng H."/>
            <person name="Xu X.-W."/>
        </authorList>
    </citation>
    <scope>NUCLEOTIDE SEQUENCE [LARGE SCALE GENOMIC DNA]</scope>
    <source>
        <strain evidence="7">190</strain>
    </source>
</reference>
<dbReference type="InterPro" id="IPR016030">
    <property type="entry name" value="CblAdoTrfase-like"/>
</dbReference>
<keyword evidence="7" id="KW-1185">Reference proteome</keyword>
<dbReference type="AlphaFoldDB" id="A0A2S9V4A1"/>
<evidence type="ECO:0000256" key="3">
    <source>
        <dbReference type="ARBA" id="ARBA00022840"/>
    </source>
</evidence>
<dbReference type="PANTHER" id="PTHR12213">
    <property type="entry name" value="CORRINOID ADENOSYLTRANSFERASE"/>
    <property type="match status" value="1"/>
</dbReference>
<dbReference type="OrthoDB" id="9778896at2"/>
<dbReference type="GO" id="GO:0009236">
    <property type="term" value="P:cobalamin biosynthetic process"/>
    <property type="evidence" value="ECO:0007669"/>
    <property type="project" value="UniProtKB-UniRule"/>
</dbReference>
<sequence length="179" mass="19447">MKIYTKTGDQGETQLYVNKPQKVAKDDAIIECYGSLDELNAQIGLLSARLQADELGSDSDLAMLAAIQNALFNVGFAVSASSTLAPDAVVDLESHIDVMQADLPPQTSFILPGGCVAAAQAHVCRTVCRRAERRMISMAKHTEVSELAQQYVNRLSDWLYVFARYLNARAGVADVPVSR</sequence>
<keyword evidence="2 4" id="KW-0547">Nucleotide-binding</keyword>
<comment type="pathway">
    <text evidence="4">Cofactor biosynthesis; adenosylcobalamin biosynthesis; adenosylcobalamin from cob(II)yrinate a,c-diamide: step 2/7.</text>
</comment>
<proteinExistence type="inferred from homology"/>
<dbReference type="UniPathway" id="UPA00148">
    <property type="reaction ID" value="UER00233"/>
</dbReference>
<dbReference type="NCBIfam" id="TIGR00636">
    <property type="entry name" value="PduO_Nterm"/>
    <property type="match status" value="1"/>
</dbReference>
<evidence type="ECO:0000313" key="6">
    <source>
        <dbReference type="EMBL" id="PRO71292.1"/>
    </source>
</evidence>
<dbReference type="Gene3D" id="1.20.1200.10">
    <property type="entry name" value="Cobalamin adenosyltransferase-like"/>
    <property type="match status" value="1"/>
</dbReference>
<comment type="catalytic activity">
    <reaction evidence="4">
        <text>2 cob(II)yrinate a,c diamide + reduced [electron-transfer flavoprotein] + 2 ATP = 2 adenosylcob(III)yrinate a,c-diamide + 2 triphosphate + oxidized [electron-transfer flavoprotein] + 3 H(+)</text>
        <dbReference type="Rhea" id="RHEA:11528"/>
        <dbReference type="Rhea" id="RHEA-COMP:10685"/>
        <dbReference type="Rhea" id="RHEA-COMP:10686"/>
        <dbReference type="ChEBI" id="CHEBI:15378"/>
        <dbReference type="ChEBI" id="CHEBI:18036"/>
        <dbReference type="ChEBI" id="CHEBI:30616"/>
        <dbReference type="ChEBI" id="CHEBI:57692"/>
        <dbReference type="ChEBI" id="CHEBI:58307"/>
        <dbReference type="ChEBI" id="CHEBI:58503"/>
        <dbReference type="ChEBI" id="CHEBI:58537"/>
        <dbReference type="EC" id="2.5.1.17"/>
    </reaction>
</comment>
<evidence type="ECO:0000259" key="5">
    <source>
        <dbReference type="Pfam" id="PF01923"/>
    </source>
</evidence>